<dbReference type="Proteomes" id="UP000037069">
    <property type="component" value="Unassembled WGS sequence"/>
</dbReference>
<dbReference type="GO" id="GO:0005576">
    <property type="term" value="C:extracellular region"/>
    <property type="evidence" value="ECO:0007669"/>
    <property type="project" value="UniProtKB-SubCell"/>
</dbReference>
<evidence type="ECO:0000313" key="6">
    <source>
        <dbReference type="Proteomes" id="UP000037069"/>
    </source>
</evidence>
<dbReference type="OMA" id="YECKSSK"/>
<dbReference type="AlphaFoldDB" id="A0A0L0CNQ4"/>
<feature type="chain" id="PRO_5005536799" description="Single domain-containing protein" evidence="3">
    <location>
        <begin position="25"/>
        <end position="169"/>
    </location>
</feature>
<evidence type="ECO:0000256" key="3">
    <source>
        <dbReference type="SAM" id="SignalP"/>
    </source>
</evidence>
<dbReference type="PANTHER" id="PTHR39957">
    <property type="entry name" value="AT09846P1-RELATED"/>
    <property type="match status" value="1"/>
</dbReference>
<dbReference type="PANTHER" id="PTHR39957:SF1">
    <property type="entry name" value="AT09846P1-RELATED"/>
    <property type="match status" value="1"/>
</dbReference>
<evidence type="ECO:0000256" key="1">
    <source>
        <dbReference type="ARBA" id="ARBA00004613"/>
    </source>
</evidence>
<name>A0A0L0CNQ4_LUCCU</name>
<dbReference type="EMBL" id="JRES01000127">
    <property type="protein sequence ID" value="KNC33950.1"/>
    <property type="molecule type" value="Genomic_DNA"/>
</dbReference>
<comment type="caution">
    <text evidence="5">The sequence shown here is derived from an EMBL/GenBank/DDBJ whole genome shotgun (WGS) entry which is preliminary data.</text>
</comment>
<dbReference type="SMART" id="SM01318">
    <property type="entry name" value="SVWC"/>
    <property type="match status" value="1"/>
</dbReference>
<feature type="signal peptide" evidence="3">
    <location>
        <begin position="1"/>
        <end position="24"/>
    </location>
</feature>
<keyword evidence="3" id="KW-0732">Signal</keyword>
<dbReference type="OrthoDB" id="7769664at2759"/>
<feature type="domain" description="Single" evidence="4">
    <location>
        <begin position="32"/>
        <end position="99"/>
    </location>
</feature>
<dbReference type="Pfam" id="PF15430">
    <property type="entry name" value="SVWC"/>
    <property type="match status" value="1"/>
</dbReference>
<dbReference type="InterPro" id="IPR053308">
    <property type="entry name" value="Vago-like"/>
</dbReference>
<keyword evidence="2" id="KW-0964">Secreted</keyword>
<reference evidence="5 6" key="1">
    <citation type="journal article" date="2015" name="Nat. Commun.">
        <title>Lucilia cuprina genome unlocks parasitic fly biology to underpin future interventions.</title>
        <authorList>
            <person name="Anstead C.A."/>
            <person name="Korhonen P.K."/>
            <person name="Young N.D."/>
            <person name="Hall R.S."/>
            <person name="Jex A.R."/>
            <person name="Murali S.C."/>
            <person name="Hughes D.S."/>
            <person name="Lee S.F."/>
            <person name="Perry T."/>
            <person name="Stroehlein A.J."/>
            <person name="Ansell B.R."/>
            <person name="Breugelmans B."/>
            <person name="Hofmann A."/>
            <person name="Qu J."/>
            <person name="Dugan S."/>
            <person name="Lee S.L."/>
            <person name="Chao H."/>
            <person name="Dinh H."/>
            <person name="Han Y."/>
            <person name="Doddapaneni H.V."/>
            <person name="Worley K.C."/>
            <person name="Muzny D.M."/>
            <person name="Ioannidis P."/>
            <person name="Waterhouse R.M."/>
            <person name="Zdobnov E.M."/>
            <person name="James P.J."/>
            <person name="Bagnall N.H."/>
            <person name="Kotze A.C."/>
            <person name="Gibbs R.A."/>
            <person name="Richards S."/>
            <person name="Batterham P."/>
            <person name="Gasser R.B."/>
        </authorList>
    </citation>
    <scope>NUCLEOTIDE SEQUENCE [LARGE SCALE GENOMIC DNA]</scope>
    <source>
        <strain evidence="5 6">LS</strain>
        <tissue evidence="5">Full body</tissue>
    </source>
</reference>
<dbReference type="InterPro" id="IPR029277">
    <property type="entry name" value="SVWC_dom"/>
</dbReference>
<comment type="subcellular location">
    <subcellularLocation>
        <location evidence="1">Secreted</location>
    </subcellularLocation>
</comment>
<evidence type="ECO:0000313" key="5">
    <source>
        <dbReference type="EMBL" id="KNC33950.1"/>
    </source>
</evidence>
<keyword evidence="6" id="KW-1185">Reference proteome</keyword>
<organism evidence="5 6">
    <name type="scientific">Lucilia cuprina</name>
    <name type="common">Green bottle fly</name>
    <name type="synonym">Australian sheep blowfly</name>
    <dbReference type="NCBI Taxonomy" id="7375"/>
    <lineage>
        <taxon>Eukaryota</taxon>
        <taxon>Metazoa</taxon>
        <taxon>Ecdysozoa</taxon>
        <taxon>Arthropoda</taxon>
        <taxon>Hexapoda</taxon>
        <taxon>Insecta</taxon>
        <taxon>Pterygota</taxon>
        <taxon>Neoptera</taxon>
        <taxon>Endopterygota</taxon>
        <taxon>Diptera</taxon>
        <taxon>Brachycera</taxon>
        <taxon>Muscomorpha</taxon>
        <taxon>Oestroidea</taxon>
        <taxon>Calliphoridae</taxon>
        <taxon>Luciliinae</taxon>
        <taxon>Lucilia</taxon>
    </lineage>
</organism>
<proteinExistence type="predicted"/>
<evidence type="ECO:0000259" key="4">
    <source>
        <dbReference type="SMART" id="SM01318"/>
    </source>
</evidence>
<protein>
    <recommendedName>
        <fullName evidence="4">Single domain-containing protein</fullName>
    </recommendedName>
</protein>
<gene>
    <name evidence="5" type="ORF">FF38_04275</name>
</gene>
<evidence type="ECO:0000256" key="2">
    <source>
        <dbReference type="ARBA" id="ARBA00022525"/>
    </source>
</evidence>
<sequence length="169" mass="19444">MFKIISILMLNIFVIFAYPSSTYSRDHYNAKCTDPETNRELYIGEVFTRPGQCIRVQCSGSLKLWEDSCQVPQLEGDCYRLPAANEFLDFPRCCPNYECKSSKSDDKSTTEETRLYNHMGRLLREHITQRVKVMIHAPPSITTFNYTEGARTAITTRTSGDNKEAYKLC</sequence>
<accession>A0A0L0CNQ4</accession>